<dbReference type="SUPFAM" id="SSF117396">
    <property type="entry name" value="TM1631-like"/>
    <property type="match status" value="1"/>
</dbReference>
<comment type="caution">
    <text evidence="1">The sequence shown here is derived from an EMBL/GenBank/DDBJ whole genome shotgun (WGS) entry which is preliminary data.</text>
</comment>
<sequence length="134" mass="14744">MTPTRIACAGWSISPADAFLLRLREHFGCMLACEARHGSWFSDSATALLQRHRVTRVIADPPAGQPGPYVATSDDGYIRLHGSPRMYYSAHDEPYLAGVAEWLQGRNTWCIFDNTAAGAAILNALRLQKIQRAG</sequence>
<dbReference type="InterPro" id="IPR036520">
    <property type="entry name" value="UPF0759_sf"/>
</dbReference>
<name>A0A6L8MGG0_9BURK</name>
<dbReference type="RefSeq" id="WP_161019106.1">
    <property type="nucleotide sequence ID" value="NZ_WWCP01000007.1"/>
</dbReference>
<reference evidence="1 2" key="1">
    <citation type="submission" date="2019-12" db="EMBL/GenBank/DDBJ databases">
        <title>Novel species isolated from a subtropical stream in China.</title>
        <authorList>
            <person name="Lu H."/>
        </authorList>
    </citation>
    <scope>NUCLEOTIDE SEQUENCE [LARGE SCALE GENOMIC DNA]</scope>
    <source>
        <strain evidence="1 2">FT50W</strain>
    </source>
</reference>
<dbReference type="PANTHER" id="PTHR30348:SF14">
    <property type="entry name" value="BLR8050 PROTEIN"/>
    <property type="match status" value="1"/>
</dbReference>
<organism evidence="1 2">
    <name type="scientific">Duganella lactea</name>
    <dbReference type="NCBI Taxonomy" id="2692173"/>
    <lineage>
        <taxon>Bacteria</taxon>
        <taxon>Pseudomonadati</taxon>
        <taxon>Pseudomonadota</taxon>
        <taxon>Betaproteobacteria</taxon>
        <taxon>Burkholderiales</taxon>
        <taxon>Oxalobacteraceae</taxon>
        <taxon>Telluria group</taxon>
        <taxon>Duganella</taxon>
    </lineage>
</organism>
<dbReference type="InterPro" id="IPR002763">
    <property type="entry name" value="DUF72"/>
</dbReference>
<dbReference type="Gene3D" id="3.20.20.410">
    <property type="entry name" value="Protein of unknown function UPF0759"/>
    <property type="match status" value="1"/>
</dbReference>
<dbReference type="AlphaFoldDB" id="A0A6L8MGG0"/>
<gene>
    <name evidence="1" type="ORF">GTP44_08535</name>
</gene>
<dbReference type="Proteomes" id="UP000474565">
    <property type="component" value="Unassembled WGS sequence"/>
</dbReference>
<evidence type="ECO:0000313" key="1">
    <source>
        <dbReference type="EMBL" id="MYM82003.1"/>
    </source>
</evidence>
<protein>
    <submittedName>
        <fullName evidence="1">DUF72 domain-containing protein</fullName>
    </submittedName>
</protein>
<evidence type="ECO:0000313" key="2">
    <source>
        <dbReference type="Proteomes" id="UP000474565"/>
    </source>
</evidence>
<dbReference type="PANTHER" id="PTHR30348">
    <property type="entry name" value="UNCHARACTERIZED PROTEIN YECE"/>
    <property type="match status" value="1"/>
</dbReference>
<dbReference type="Pfam" id="PF01904">
    <property type="entry name" value="DUF72"/>
    <property type="match status" value="1"/>
</dbReference>
<accession>A0A6L8MGG0</accession>
<dbReference type="EMBL" id="WWCP01000007">
    <property type="protein sequence ID" value="MYM82003.1"/>
    <property type="molecule type" value="Genomic_DNA"/>
</dbReference>
<proteinExistence type="predicted"/>